<dbReference type="PROSITE" id="PS50977">
    <property type="entry name" value="HTH_TETR_2"/>
    <property type="match status" value="1"/>
</dbReference>
<evidence type="ECO:0000256" key="4">
    <source>
        <dbReference type="PROSITE-ProRule" id="PRU00335"/>
    </source>
</evidence>
<accession>A0ABM6I175</accession>
<dbReference type="Proteomes" id="UP000188174">
    <property type="component" value="Chromosome"/>
</dbReference>
<reference evidence="6 7" key="1">
    <citation type="submission" date="2017-02" db="EMBL/GenBank/DDBJ databases">
        <authorList>
            <person name="Jeong S."/>
        </authorList>
    </citation>
    <scope>NUCLEOTIDE SEQUENCE [LARGE SCALE GENOMIC DNA]</scope>
    <source>
        <strain evidence="6 7">RMAR6-6</strain>
    </source>
</reference>
<evidence type="ECO:0000256" key="1">
    <source>
        <dbReference type="ARBA" id="ARBA00023015"/>
    </source>
</evidence>
<dbReference type="PANTHER" id="PTHR47506:SF6">
    <property type="entry name" value="HTH-TYPE TRANSCRIPTIONAL REPRESSOR NEMR"/>
    <property type="match status" value="1"/>
</dbReference>
<organism evidence="6 7">
    <name type="scientific">Roseibium algicola</name>
    <dbReference type="NCBI Taxonomy" id="2857014"/>
    <lineage>
        <taxon>Bacteria</taxon>
        <taxon>Pseudomonadati</taxon>
        <taxon>Pseudomonadota</taxon>
        <taxon>Alphaproteobacteria</taxon>
        <taxon>Hyphomicrobiales</taxon>
        <taxon>Stappiaceae</taxon>
        <taxon>Roseibium</taxon>
    </lineage>
</organism>
<dbReference type="PANTHER" id="PTHR47506">
    <property type="entry name" value="TRANSCRIPTIONAL REGULATORY PROTEIN"/>
    <property type="match status" value="1"/>
</dbReference>
<evidence type="ECO:0000259" key="5">
    <source>
        <dbReference type="PROSITE" id="PS50977"/>
    </source>
</evidence>
<keyword evidence="2 4" id="KW-0238">DNA-binding</keyword>
<feature type="DNA-binding region" description="H-T-H motif" evidence="4">
    <location>
        <begin position="34"/>
        <end position="53"/>
    </location>
</feature>
<proteinExistence type="predicted"/>
<evidence type="ECO:0000313" key="7">
    <source>
        <dbReference type="Proteomes" id="UP000188174"/>
    </source>
</evidence>
<evidence type="ECO:0000313" key="6">
    <source>
        <dbReference type="EMBL" id="AQQ03938.1"/>
    </source>
</evidence>
<dbReference type="PRINTS" id="PR00455">
    <property type="entry name" value="HTHTETR"/>
</dbReference>
<dbReference type="InterPro" id="IPR001647">
    <property type="entry name" value="HTH_TetR"/>
</dbReference>
<gene>
    <name evidence="6" type="ORF">B0E33_10335</name>
</gene>
<dbReference type="Pfam" id="PF16925">
    <property type="entry name" value="TetR_C_13"/>
    <property type="match status" value="1"/>
</dbReference>
<keyword evidence="3" id="KW-0804">Transcription</keyword>
<name>A0ABM6I175_9HYPH</name>
<evidence type="ECO:0000256" key="2">
    <source>
        <dbReference type="ARBA" id="ARBA00023125"/>
    </source>
</evidence>
<protein>
    <submittedName>
        <fullName evidence="6">TetR family transcriptional regulator</fullName>
    </submittedName>
</protein>
<dbReference type="InterPro" id="IPR036271">
    <property type="entry name" value="Tet_transcr_reg_TetR-rel_C_sf"/>
</dbReference>
<keyword evidence="1" id="KW-0805">Transcription regulation</keyword>
<keyword evidence="7" id="KW-1185">Reference proteome</keyword>
<dbReference type="Gene3D" id="1.10.357.10">
    <property type="entry name" value="Tetracycline Repressor, domain 2"/>
    <property type="match status" value="1"/>
</dbReference>
<dbReference type="EMBL" id="CP019630">
    <property type="protein sequence ID" value="AQQ03938.1"/>
    <property type="molecule type" value="Genomic_DNA"/>
</dbReference>
<sequence>MARTRNEGTYLAARDKLLDVAQNLFRERSYGAVGLKDILEESSVPKGSFYHYFDSKESFGIAVAQHYHERELEKARAFLTDPSLAPVDRLRAFFEGARAEMKQREFAHGCLMCNLTTELADERPEFQEELASHWRAMVETVADCLRDSDLDQIGLAHLTPEQAADWLMNSWSGALTRMKASRSDEPLALFMRTIFKS</sequence>
<dbReference type="SUPFAM" id="SSF46689">
    <property type="entry name" value="Homeodomain-like"/>
    <property type="match status" value="1"/>
</dbReference>
<evidence type="ECO:0000256" key="3">
    <source>
        <dbReference type="ARBA" id="ARBA00023163"/>
    </source>
</evidence>
<dbReference type="SUPFAM" id="SSF48498">
    <property type="entry name" value="Tetracyclin repressor-like, C-terminal domain"/>
    <property type="match status" value="1"/>
</dbReference>
<dbReference type="Pfam" id="PF00440">
    <property type="entry name" value="TetR_N"/>
    <property type="match status" value="1"/>
</dbReference>
<dbReference type="InterPro" id="IPR011075">
    <property type="entry name" value="TetR_C"/>
</dbReference>
<dbReference type="InterPro" id="IPR009057">
    <property type="entry name" value="Homeodomain-like_sf"/>
</dbReference>
<feature type="domain" description="HTH tetR-type" evidence="5">
    <location>
        <begin position="11"/>
        <end position="71"/>
    </location>
</feature>